<name>A0A556R8X5_9BIFI</name>
<feature type="transmembrane region" description="Helical" evidence="2">
    <location>
        <begin position="648"/>
        <end position="666"/>
    </location>
</feature>
<reference evidence="3 4" key="1">
    <citation type="submission" date="2019-07" db="EMBL/GenBank/DDBJ databases">
        <title>Bifidobacterium asteroides genomes.</title>
        <authorList>
            <person name="Zheng H."/>
        </authorList>
    </citation>
    <scope>NUCLEOTIDE SEQUENCE [LARGE SCALE GENOMIC DNA]</scope>
    <source>
        <strain evidence="3 4">W8111</strain>
    </source>
</reference>
<dbReference type="AlphaFoldDB" id="A0A556R8X5"/>
<dbReference type="EMBL" id="VMHJ01000003">
    <property type="protein sequence ID" value="TSJ85337.1"/>
    <property type="molecule type" value="Genomic_DNA"/>
</dbReference>
<dbReference type="Gene3D" id="2.60.40.740">
    <property type="match status" value="1"/>
</dbReference>
<feature type="compositionally biased region" description="Polar residues" evidence="1">
    <location>
        <begin position="334"/>
        <end position="350"/>
    </location>
</feature>
<evidence type="ECO:0000313" key="3">
    <source>
        <dbReference type="EMBL" id="TSJ85337.1"/>
    </source>
</evidence>
<proteinExistence type="predicted"/>
<keyword evidence="2" id="KW-0472">Membrane</keyword>
<keyword evidence="2" id="KW-0812">Transmembrane</keyword>
<evidence type="ECO:0000313" key="4">
    <source>
        <dbReference type="Proteomes" id="UP000317536"/>
    </source>
</evidence>
<evidence type="ECO:0000256" key="2">
    <source>
        <dbReference type="SAM" id="Phobius"/>
    </source>
</evidence>
<sequence>MHMQRDNEGIRLPKLLGLAVAGATLLAGMVVLPATQASADEDSYGFSTEDNFKPGDLDDSVQPQLTVTKYFSLVEGYAATGSANDVNNFKNDKDLVPAKGIRFNVFEVAPNGSATNISDIVASDTSTWKMKDGTQKFVAETDGQGVIKQWYAANTDGSPNKANPLQFPKGANHYFILQEDQKNSPAFANDNPQKLDITKYAPSANAFFGLPYRTNGSNTDSTPGYIYNLHLFPKNRHSSAFAKTVQGVADAKTGEAKASRFAKAGDKISYKLSQTIFNTTNPVSKDGKLDTHELKGSFADLRIVDRMSSSLSANNDFTVKIDYKDNTNADKSLPLTQGESGQYKLSTPTENPDRILKTTASPHMFPDNPENVSYFQFDFFGGNATDTDGFIKKLQGLPATVLQLDITYTATVTGKGDSTGTDGVANDAASDFTENTTADGDPTDPIHEHTNVVNAVLVFGSIKSEKDGYAALPKTEYRLVDPGNQDKYLASDGQFYAPKALPEDAVFYSATANEDGLVVFAGLPIFDTPASGTSPKAATNTVPAGIKWNVLETKTPSGWRSPGFSFQQVTYDNYKGKTVDELVQELGPHATIQPDYSKLSFGKFDVPATTITKNPIKFNNENISKYLEHYAVTDADSPLALPLTGGRGILLLLVVGALLMGGALYARSRRNNAARA</sequence>
<feature type="region of interest" description="Disordered" evidence="1">
    <location>
        <begin position="418"/>
        <end position="445"/>
    </location>
</feature>
<gene>
    <name evidence="3" type="ORF">FPK29_06085</name>
</gene>
<organism evidence="3 4">
    <name type="scientific">Bifidobacterium asteroides</name>
    <dbReference type="NCBI Taxonomy" id="1684"/>
    <lineage>
        <taxon>Bacteria</taxon>
        <taxon>Bacillati</taxon>
        <taxon>Actinomycetota</taxon>
        <taxon>Actinomycetes</taxon>
        <taxon>Bifidobacteriales</taxon>
        <taxon>Bifidobacteriaceae</taxon>
        <taxon>Bifidobacterium</taxon>
    </lineage>
</organism>
<evidence type="ECO:0000256" key="1">
    <source>
        <dbReference type="SAM" id="MobiDB-lite"/>
    </source>
</evidence>
<dbReference type="Proteomes" id="UP000317536">
    <property type="component" value="Unassembled WGS sequence"/>
</dbReference>
<accession>A0A556R8X5</accession>
<comment type="caution">
    <text evidence="3">The sequence shown here is derived from an EMBL/GenBank/DDBJ whole genome shotgun (WGS) entry which is preliminary data.</text>
</comment>
<feature type="region of interest" description="Disordered" evidence="1">
    <location>
        <begin position="332"/>
        <end position="352"/>
    </location>
</feature>
<protein>
    <submittedName>
        <fullName evidence="3">LPXTG cell wall anchor domain-containing protein</fullName>
    </submittedName>
</protein>
<dbReference type="NCBIfam" id="TIGR01167">
    <property type="entry name" value="LPXTG_anchor"/>
    <property type="match status" value="1"/>
</dbReference>
<keyword evidence="2" id="KW-1133">Transmembrane helix</keyword>